<sequence length="107" mass="12079">MTDYPTFVEARNFFKNKESSALPLNSPGSLDDTLNLDYTCVRTGIDKAQISKHLLNAYLLIELHKKLDKLSLEQVTRQSAPIVPFGSNLQGRYKAPSKLGIKRKRQS</sequence>
<evidence type="ECO:0000313" key="1">
    <source>
        <dbReference type="EMBL" id="QVY19155.1"/>
    </source>
</evidence>
<protein>
    <submittedName>
        <fullName evidence="1">p12</fullName>
    </submittedName>
</protein>
<accession>A0A8E7KLX5</accession>
<organism evidence="1">
    <name type="scientific">Agapanthus tungrovirus</name>
    <dbReference type="NCBI Taxonomy" id="2838078"/>
    <lineage>
        <taxon>Viruses</taxon>
        <taxon>Riboviria</taxon>
        <taxon>Pararnavirae</taxon>
        <taxon>Artverviricota</taxon>
        <taxon>Revtraviricetes</taxon>
        <taxon>Ortervirales</taxon>
        <taxon>Caulimoviridae</taxon>
        <taxon>Tungrovirus</taxon>
        <taxon>Tungrovirus agapanthi</taxon>
    </lineage>
</organism>
<proteinExistence type="predicted"/>
<dbReference type="EMBL" id="MT501686">
    <property type="protein sequence ID" value="QVY19155.1"/>
    <property type="molecule type" value="Genomic_RNA"/>
</dbReference>
<reference evidence="1" key="1">
    <citation type="submission" date="2020-05" db="EMBL/GenBank/DDBJ databases">
        <title>Novel viruses associated with indigenous members of the Amaryllidaceae family in South Africa.</title>
        <authorList>
            <person name="Read D.A."/>
            <person name="Thompson G.D."/>
        </authorList>
    </citation>
    <scope>NUCLEOTIDE SEQUENCE</scope>
    <source>
        <strain evidence="1">19-3004</strain>
    </source>
</reference>
<name>A0A8E7KLX5_9VIRU</name>
<dbReference type="Pfam" id="PF06361">
    <property type="entry name" value="RTBV_P12"/>
    <property type="match status" value="1"/>
</dbReference>
<dbReference type="InterPro" id="IPR009417">
    <property type="entry name" value="RTBV_P12"/>
</dbReference>